<evidence type="ECO:0000313" key="1">
    <source>
        <dbReference type="EMBL" id="CDW45454.1"/>
    </source>
</evidence>
<proteinExistence type="predicted"/>
<dbReference type="AlphaFoldDB" id="A0A0K2V4P2"/>
<name>A0A0K2V4P2_LEPSM</name>
<accession>A0A0K2V4P2</accession>
<sequence length="52" mass="5915">MDLCVKTCNSSWKRNCGILLQPLPVPFYLPGKRTLPRNKKFASQHFLVSHGS</sequence>
<organism evidence="1">
    <name type="scientific">Lepeophtheirus salmonis</name>
    <name type="common">Salmon louse</name>
    <name type="synonym">Caligus salmonis</name>
    <dbReference type="NCBI Taxonomy" id="72036"/>
    <lineage>
        <taxon>Eukaryota</taxon>
        <taxon>Metazoa</taxon>
        <taxon>Ecdysozoa</taxon>
        <taxon>Arthropoda</taxon>
        <taxon>Crustacea</taxon>
        <taxon>Multicrustacea</taxon>
        <taxon>Hexanauplia</taxon>
        <taxon>Copepoda</taxon>
        <taxon>Siphonostomatoida</taxon>
        <taxon>Caligidae</taxon>
        <taxon>Lepeophtheirus</taxon>
    </lineage>
</organism>
<protein>
    <submittedName>
        <fullName evidence="1">Uncharacterized protein</fullName>
    </submittedName>
</protein>
<reference evidence="1" key="1">
    <citation type="submission" date="2014-05" db="EMBL/GenBank/DDBJ databases">
        <authorList>
            <person name="Chronopoulou M."/>
        </authorList>
    </citation>
    <scope>NUCLEOTIDE SEQUENCE</scope>
    <source>
        <tissue evidence="1">Whole organism</tissue>
    </source>
</reference>
<dbReference type="EMBL" id="HACA01028093">
    <property type="protein sequence ID" value="CDW45454.1"/>
    <property type="molecule type" value="Transcribed_RNA"/>
</dbReference>